<evidence type="ECO:0000313" key="1">
    <source>
        <dbReference type="EMBL" id="EFA23547.1"/>
    </source>
</evidence>
<accession>D1NS95</accession>
<reference evidence="1 2" key="1">
    <citation type="submission" date="2009-11" db="EMBL/GenBank/DDBJ databases">
        <authorList>
            <person name="Weinstock G."/>
            <person name="Sodergren E."/>
            <person name="Clifton S."/>
            <person name="Fulton L."/>
            <person name="Fulton B."/>
            <person name="Courtney L."/>
            <person name="Fronick C."/>
            <person name="Harrison M."/>
            <person name="Strong C."/>
            <person name="Farmer C."/>
            <person name="Delahaunty K."/>
            <person name="Markovic C."/>
            <person name="Hall O."/>
            <person name="Minx P."/>
            <person name="Tomlinson C."/>
            <person name="Mitreva M."/>
            <person name="Nelson J."/>
            <person name="Hou S."/>
            <person name="Wollam A."/>
            <person name="Pepin K.H."/>
            <person name="Johnson M."/>
            <person name="Bhonagiri V."/>
            <person name="Nash W.E."/>
            <person name="Warren W."/>
            <person name="Chinwalla A."/>
            <person name="Mardis E.R."/>
            <person name="Wilson R.K."/>
        </authorList>
    </citation>
    <scope>NUCLEOTIDE SEQUENCE [LARGE SCALE GENOMIC DNA]</scope>
    <source>
        <strain evidence="1 2">DSM 20093</strain>
    </source>
</reference>
<organism evidence="1 2">
    <name type="scientific">Bifidobacterium gallicum DSM 20093 = LMG 11596</name>
    <dbReference type="NCBI Taxonomy" id="561180"/>
    <lineage>
        <taxon>Bacteria</taxon>
        <taxon>Bacillati</taxon>
        <taxon>Actinomycetota</taxon>
        <taxon>Actinomycetes</taxon>
        <taxon>Bifidobacteriales</taxon>
        <taxon>Bifidobacteriaceae</taxon>
        <taxon>Bifidobacterium</taxon>
    </lineage>
</organism>
<gene>
    <name evidence="1" type="ORF">BIFGAL_02651</name>
</gene>
<name>D1NS95_9BIFI</name>
<comment type="caution">
    <text evidence="1">The sequence shown here is derived from an EMBL/GenBank/DDBJ whole genome shotgun (WGS) entry which is preliminary data.</text>
</comment>
<dbReference type="STRING" id="561180.BIFGAL_02651"/>
<protein>
    <submittedName>
        <fullName evidence="1">Uncharacterized protein</fullName>
    </submittedName>
</protein>
<dbReference type="EMBL" id="ABXB03000001">
    <property type="protein sequence ID" value="EFA23547.1"/>
    <property type="molecule type" value="Genomic_DNA"/>
</dbReference>
<dbReference type="Proteomes" id="UP000003656">
    <property type="component" value="Unassembled WGS sequence"/>
</dbReference>
<proteinExistence type="predicted"/>
<sequence>MSPAHCLPLCQAGWPGSTLEVQRLSGIPAIGEPDCARVTSLITINASGIVIVRNQQ</sequence>
<evidence type="ECO:0000313" key="2">
    <source>
        <dbReference type="Proteomes" id="UP000003656"/>
    </source>
</evidence>
<dbReference type="AlphaFoldDB" id="D1NS95"/>